<dbReference type="PROSITE" id="PS50112">
    <property type="entry name" value="PAS"/>
    <property type="match status" value="2"/>
</dbReference>
<evidence type="ECO:0000313" key="11">
    <source>
        <dbReference type="EMBL" id="MET4636652.1"/>
    </source>
</evidence>
<evidence type="ECO:0000256" key="6">
    <source>
        <dbReference type="SAM" id="Coils"/>
    </source>
</evidence>
<keyword evidence="6" id="KW-0175">Coiled coil</keyword>
<dbReference type="InterPro" id="IPR003594">
    <property type="entry name" value="HATPase_dom"/>
</dbReference>
<dbReference type="SUPFAM" id="SSF55874">
    <property type="entry name" value="ATPase domain of HSP90 chaperone/DNA topoisomerase II/histidine kinase"/>
    <property type="match status" value="1"/>
</dbReference>
<feature type="transmembrane region" description="Helical" evidence="7">
    <location>
        <begin position="7"/>
        <end position="24"/>
    </location>
</feature>
<evidence type="ECO:0000259" key="9">
    <source>
        <dbReference type="PROSITE" id="PS50112"/>
    </source>
</evidence>
<name>A0ABV2R5T6_9HYPH</name>
<evidence type="ECO:0000259" key="10">
    <source>
        <dbReference type="PROSITE" id="PS50113"/>
    </source>
</evidence>
<dbReference type="InterPro" id="IPR036097">
    <property type="entry name" value="HisK_dim/P_sf"/>
</dbReference>
<dbReference type="SUPFAM" id="SSF55785">
    <property type="entry name" value="PYP-like sensor domain (PAS domain)"/>
    <property type="match status" value="2"/>
</dbReference>
<proteinExistence type="predicted"/>
<evidence type="ECO:0000256" key="4">
    <source>
        <dbReference type="ARBA" id="ARBA00022679"/>
    </source>
</evidence>
<keyword evidence="12" id="KW-1185">Reference proteome</keyword>
<dbReference type="EMBL" id="JBEPSM010000005">
    <property type="protein sequence ID" value="MET4636652.1"/>
    <property type="molecule type" value="Genomic_DNA"/>
</dbReference>
<dbReference type="CDD" id="cd00130">
    <property type="entry name" value="PAS"/>
    <property type="match status" value="2"/>
</dbReference>
<evidence type="ECO:0000256" key="1">
    <source>
        <dbReference type="ARBA" id="ARBA00000085"/>
    </source>
</evidence>
<evidence type="ECO:0000259" key="8">
    <source>
        <dbReference type="PROSITE" id="PS50109"/>
    </source>
</evidence>
<dbReference type="Pfam" id="PF08447">
    <property type="entry name" value="PAS_3"/>
    <property type="match status" value="2"/>
</dbReference>
<feature type="coiled-coil region" evidence="6">
    <location>
        <begin position="371"/>
        <end position="398"/>
    </location>
</feature>
<keyword evidence="7" id="KW-1133">Transmembrane helix</keyword>
<dbReference type="PRINTS" id="PR00344">
    <property type="entry name" value="BCTRLSENSOR"/>
</dbReference>
<dbReference type="InterPro" id="IPR013655">
    <property type="entry name" value="PAS_fold_3"/>
</dbReference>
<dbReference type="SMART" id="SM00387">
    <property type="entry name" value="HATPase_c"/>
    <property type="match status" value="1"/>
</dbReference>
<dbReference type="NCBIfam" id="TIGR00229">
    <property type="entry name" value="sensory_box"/>
    <property type="match status" value="2"/>
</dbReference>
<feature type="transmembrane region" description="Helical" evidence="7">
    <location>
        <begin position="81"/>
        <end position="100"/>
    </location>
</feature>
<dbReference type="PANTHER" id="PTHR43304:SF1">
    <property type="entry name" value="PAC DOMAIN-CONTAINING PROTEIN"/>
    <property type="match status" value="1"/>
</dbReference>
<feature type="domain" description="PAC" evidence="10">
    <location>
        <begin position="323"/>
        <end position="376"/>
    </location>
</feature>
<dbReference type="Pfam" id="PF02518">
    <property type="entry name" value="HATPase_c"/>
    <property type="match status" value="1"/>
</dbReference>
<evidence type="ECO:0000256" key="2">
    <source>
        <dbReference type="ARBA" id="ARBA00012438"/>
    </source>
</evidence>
<protein>
    <recommendedName>
        <fullName evidence="2">histidine kinase</fullName>
        <ecNumber evidence="2">2.7.13.3</ecNumber>
    </recommendedName>
</protein>
<evidence type="ECO:0000313" key="12">
    <source>
        <dbReference type="Proteomes" id="UP001549321"/>
    </source>
</evidence>
<dbReference type="EC" id="2.7.13.3" evidence="2"/>
<dbReference type="PROSITE" id="PS50109">
    <property type="entry name" value="HIS_KIN"/>
    <property type="match status" value="1"/>
</dbReference>
<dbReference type="SUPFAM" id="SSF47384">
    <property type="entry name" value="Homodimeric domain of signal transducing histidine kinase"/>
    <property type="match status" value="1"/>
</dbReference>
<dbReference type="Gene3D" id="3.30.450.20">
    <property type="entry name" value="PAS domain"/>
    <property type="match status" value="2"/>
</dbReference>
<dbReference type="Gene3D" id="1.10.287.130">
    <property type="match status" value="1"/>
</dbReference>
<feature type="domain" description="PAS" evidence="9">
    <location>
        <begin position="249"/>
        <end position="320"/>
    </location>
</feature>
<dbReference type="InterPro" id="IPR000014">
    <property type="entry name" value="PAS"/>
</dbReference>
<evidence type="ECO:0000256" key="7">
    <source>
        <dbReference type="SAM" id="Phobius"/>
    </source>
</evidence>
<evidence type="ECO:0000256" key="3">
    <source>
        <dbReference type="ARBA" id="ARBA00022553"/>
    </source>
</evidence>
<comment type="catalytic activity">
    <reaction evidence="1">
        <text>ATP + protein L-histidine = ADP + protein N-phospho-L-histidine.</text>
        <dbReference type="EC" id="2.7.13.3"/>
    </reaction>
</comment>
<dbReference type="InterPro" id="IPR052162">
    <property type="entry name" value="Sensor_kinase/Photoreceptor"/>
</dbReference>
<dbReference type="PANTHER" id="PTHR43304">
    <property type="entry name" value="PHYTOCHROME-LIKE PROTEIN CPH1"/>
    <property type="match status" value="1"/>
</dbReference>
<accession>A0ABV2R5T6</accession>
<dbReference type="Proteomes" id="UP001549321">
    <property type="component" value="Unassembled WGS sequence"/>
</dbReference>
<dbReference type="PROSITE" id="PS50113">
    <property type="entry name" value="PAC"/>
    <property type="match status" value="1"/>
</dbReference>
<dbReference type="InterPro" id="IPR005467">
    <property type="entry name" value="His_kinase_dom"/>
</dbReference>
<dbReference type="RefSeq" id="WP_354554364.1">
    <property type="nucleotide sequence ID" value="NZ_JBEPSM010000005.1"/>
</dbReference>
<evidence type="ECO:0000256" key="5">
    <source>
        <dbReference type="ARBA" id="ARBA00022777"/>
    </source>
</evidence>
<keyword evidence="7" id="KW-0812">Transmembrane</keyword>
<dbReference type="Gene3D" id="3.30.565.10">
    <property type="entry name" value="Histidine kinase-like ATPase, C-terminal domain"/>
    <property type="match status" value="1"/>
</dbReference>
<dbReference type="InterPro" id="IPR000700">
    <property type="entry name" value="PAS-assoc_C"/>
</dbReference>
<keyword evidence="3" id="KW-0597">Phosphoprotein</keyword>
<feature type="domain" description="PAS" evidence="9">
    <location>
        <begin position="115"/>
        <end position="186"/>
    </location>
</feature>
<feature type="transmembrane region" description="Helical" evidence="7">
    <location>
        <begin position="30"/>
        <end position="50"/>
    </location>
</feature>
<reference evidence="11 12" key="1">
    <citation type="submission" date="2024-06" db="EMBL/GenBank/DDBJ databases">
        <title>Sorghum-associated microbial communities from plants grown in Nebraska, USA.</title>
        <authorList>
            <person name="Schachtman D."/>
        </authorList>
    </citation>
    <scope>NUCLEOTIDE SEQUENCE [LARGE SCALE GENOMIC DNA]</scope>
    <source>
        <strain evidence="11 12">3207</strain>
    </source>
</reference>
<gene>
    <name evidence="11" type="ORF">ABIE08_004615</name>
</gene>
<keyword evidence="7" id="KW-0472">Membrane</keyword>
<dbReference type="SMART" id="SM00091">
    <property type="entry name" value="PAS"/>
    <property type="match status" value="2"/>
</dbReference>
<sequence length="790" mass="88001">MTRQLGRPLLLTSAGLLAALVFWIDSIPEYDFSISILYLAVLVLVSAVGSGKAVGRAAGACVILAVCAWAVNNLHQPSPTSALRCVLACIAILVTAALLISRKRLEATKQDLELSRSQVELFANSVPYVLWRSNPRGEIEYLNESWTAVTGLDRWTVLEGQRYNDVVHPEDMAVLVETVTAAVASRTTTNLKVRIRQVDGRYRWMQIYDNPVLSPLTGQVERYGGLSDVHDEVTAKEELQKVRAELEESRTELVTFTNMVPQILFRADRNARVDFYNERFTQVTGRDLHAVIEKQDWIEDFHPDDREAYLDNLRRSFASGDELRDTFRLRHADGSYRWMSIVGRPVRVAEGAEEIRYYGGVSDIHDEVTAHQKVRELNETLEQRVEERTTELMRTERRYAGLFDVSNITFAEMDFSAAGKILDEIKASGVSDLRAYMMAHPDELTRTLDAIHTTRVNEALARLMGFESVAELVANPPQQNADDGPEVLLRQLEMYFYGIDHIDGRTTLTGKGDQRIPVYFTVTRLPDGLHLSSHLNLSDQEKIEEMRRAAQAELARANRVATVGAFSASIAHELNQPIASMLMDAQTGLRLVARETPDLATLGRILQRVEKTAQRVAGIVQRTRENIVAGRRQARAINLPLLISDTRDLLDLDLKRSDVDLEIICADAVPMINGDPVELQQVFVNLINNAADAMRGQPGVRRITLRIAAEATAVRVKVADTGPGIPEEYLEKLFEPFFTTKATGIGMGLQICRSAVEAMGGQLTVANQMSGGAIFTFDLPLAPEGTRLHG</sequence>
<keyword evidence="5" id="KW-0418">Kinase</keyword>
<comment type="caution">
    <text evidence="11">The sequence shown here is derived from an EMBL/GenBank/DDBJ whole genome shotgun (WGS) entry which is preliminary data.</text>
</comment>
<dbReference type="InterPro" id="IPR036890">
    <property type="entry name" value="HATPase_C_sf"/>
</dbReference>
<organism evidence="11 12">
    <name type="scientific">Kaistia defluvii</name>
    <dbReference type="NCBI Taxonomy" id="410841"/>
    <lineage>
        <taxon>Bacteria</taxon>
        <taxon>Pseudomonadati</taxon>
        <taxon>Pseudomonadota</taxon>
        <taxon>Alphaproteobacteria</taxon>
        <taxon>Hyphomicrobiales</taxon>
        <taxon>Kaistiaceae</taxon>
        <taxon>Kaistia</taxon>
    </lineage>
</organism>
<dbReference type="InterPro" id="IPR001610">
    <property type="entry name" value="PAC"/>
</dbReference>
<dbReference type="InterPro" id="IPR004358">
    <property type="entry name" value="Sig_transdc_His_kin-like_C"/>
</dbReference>
<dbReference type="SMART" id="SM00086">
    <property type="entry name" value="PAC"/>
    <property type="match status" value="2"/>
</dbReference>
<feature type="domain" description="Histidine kinase" evidence="8">
    <location>
        <begin position="569"/>
        <end position="783"/>
    </location>
</feature>
<feature type="coiled-coil region" evidence="6">
    <location>
        <begin position="232"/>
        <end position="259"/>
    </location>
</feature>
<dbReference type="InterPro" id="IPR035965">
    <property type="entry name" value="PAS-like_dom_sf"/>
</dbReference>
<keyword evidence="4" id="KW-0808">Transferase</keyword>
<dbReference type="CDD" id="cd00082">
    <property type="entry name" value="HisKA"/>
    <property type="match status" value="1"/>
</dbReference>
<dbReference type="InterPro" id="IPR003661">
    <property type="entry name" value="HisK_dim/P_dom"/>
</dbReference>